<dbReference type="RefSeq" id="XP_019633420.1">
    <property type="nucleotide sequence ID" value="XM_019777861.1"/>
</dbReference>
<name>A0A6P4YVP3_BRABE</name>
<dbReference type="KEGG" id="bbel:109476843"/>
<feature type="region of interest" description="Disordered" evidence="1">
    <location>
        <begin position="1"/>
        <end position="28"/>
    </location>
</feature>
<evidence type="ECO:0000313" key="3">
    <source>
        <dbReference type="Proteomes" id="UP000515135"/>
    </source>
</evidence>
<feature type="transmembrane region" description="Helical" evidence="2">
    <location>
        <begin position="164"/>
        <end position="181"/>
    </location>
</feature>
<dbReference type="AlphaFoldDB" id="A0A6P4YVP3"/>
<gene>
    <name evidence="4" type="primary">LOC109476843</name>
</gene>
<sequence length="268" mass="29140">MSDNSHQPAASTELTSAGPNTVSTPVHRMTYPDIDMTNLDMAQLTDDDDRSLVNFLLGELGETHEAYLDFLAASLDEETIQSLDDVMASDLASLGAGNTDALVDSSGAGPSRLSEPPAEDMEHSDAQQVIETLAPITLEAWDSAGFEGTRASVISLMHIYKHNSFVSVACYFIIYLFIFWLDSQQEPQWAWFLDGASQDVQDQPMSDSPPEFAMDAETQTAGPESVVDVGTQTTTPETPLDLRLKRPADANWGCPGAPPAKRHKFAKK</sequence>
<reference evidence="4" key="1">
    <citation type="submission" date="2025-08" db="UniProtKB">
        <authorList>
            <consortium name="RefSeq"/>
        </authorList>
    </citation>
    <scope>IDENTIFICATION</scope>
    <source>
        <tissue evidence="4">Gonad</tissue>
    </source>
</reference>
<feature type="region of interest" description="Disordered" evidence="1">
    <location>
        <begin position="104"/>
        <end position="124"/>
    </location>
</feature>
<keyword evidence="2" id="KW-1133">Transmembrane helix</keyword>
<feature type="region of interest" description="Disordered" evidence="1">
    <location>
        <begin position="199"/>
        <end position="268"/>
    </location>
</feature>
<dbReference type="OrthoDB" id="10162573at2759"/>
<dbReference type="GeneID" id="109476843"/>
<evidence type="ECO:0000256" key="1">
    <source>
        <dbReference type="SAM" id="MobiDB-lite"/>
    </source>
</evidence>
<accession>A0A6P4YVP3</accession>
<proteinExistence type="predicted"/>
<organism evidence="3 4">
    <name type="scientific">Branchiostoma belcheri</name>
    <name type="common">Amphioxus</name>
    <dbReference type="NCBI Taxonomy" id="7741"/>
    <lineage>
        <taxon>Eukaryota</taxon>
        <taxon>Metazoa</taxon>
        <taxon>Chordata</taxon>
        <taxon>Cephalochordata</taxon>
        <taxon>Leptocardii</taxon>
        <taxon>Amphioxiformes</taxon>
        <taxon>Branchiostomatidae</taxon>
        <taxon>Branchiostoma</taxon>
    </lineage>
</organism>
<keyword evidence="3" id="KW-1185">Reference proteome</keyword>
<evidence type="ECO:0000256" key="2">
    <source>
        <dbReference type="SAM" id="Phobius"/>
    </source>
</evidence>
<evidence type="ECO:0000313" key="4">
    <source>
        <dbReference type="RefSeq" id="XP_019633420.1"/>
    </source>
</evidence>
<feature type="compositionally biased region" description="Polar residues" evidence="1">
    <location>
        <begin position="1"/>
        <end position="24"/>
    </location>
</feature>
<keyword evidence="2" id="KW-0812">Transmembrane</keyword>
<dbReference type="Proteomes" id="UP000515135">
    <property type="component" value="Unplaced"/>
</dbReference>
<protein>
    <submittedName>
        <fullName evidence="4">Uncharacterized protein LOC109476843</fullName>
    </submittedName>
</protein>
<keyword evidence="2" id="KW-0472">Membrane</keyword>